<dbReference type="InterPro" id="IPR031905">
    <property type="entry name" value="Flotillin_C"/>
</dbReference>
<dbReference type="InterPro" id="IPR001107">
    <property type="entry name" value="Band_7"/>
</dbReference>
<dbReference type="GO" id="GO:0002020">
    <property type="term" value="F:protease binding"/>
    <property type="evidence" value="ECO:0007669"/>
    <property type="project" value="TreeGrafter"/>
</dbReference>
<comment type="similarity">
    <text evidence="2">Belongs to the band 7/mec-2 family. Flotillin subfamily.</text>
</comment>
<keyword evidence="5" id="KW-1133">Transmembrane helix</keyword>
<reference evidence="7 8" key="1">
    <citation type="submission" date="2018-09" db="EMBL/GenBank/DDBJ databases">
        <title>Genome sequencing of strain 1JSPR-7.</title>
        <authorList>
            <person name="Heo J."/>
            <person name="Kim S.-J."/>
            <person name="Kwon S.-W."/>
        </authorList>
    </citation>
    <scope>NUCLEOTIDE SEQUENCE [LARGE SCALE GENOMIC DNA]</scope>
    <source>
        <strain evidence="7 8">1JSPR-7</strain>
    </source>
</reference>
<keyword evidence="8" id="KW-1185">Reference proteome</keyword>
<dbReference type="Gene3D" id="3.30.479.30">
    <property type="entry name" value="Band 7 domain"/>
    <property type="match status" value="1"/>
</dbReference>
<feature type="transmembrane region" description="Helical" evidence="5">
    <location>
        <begin position="6"/>
        <end position="26"/>
    </location>
</feature>
<dbReference type="PANTHER" id="PTHR13806:SF46">
    <property type="entry name" value="FLOTILLIN-1-RELATED"/>
    <property type="match status" value="1"/>
</dbReference>
<proteinExistence type="inferred from homology"/>
<dbReference type="RefSeq" id="WP_120772216.1">
    <property type="nucleotide sequence ID" value="NZ_CP032627.1"/>
</dbReference>
<feature type="coiled-coil region" evidence="4">
    <location>
        <begin position="329"/>
        <end position="358"/>
    </location>
</feature>
<dbReference type="PANTHER" id="PTHR13806">
    <property type="entry name" value="FLOTILLIN-RELATED"/>
    <property type="match status" value="1"/>
</dbReference>
<gene>
    <name evidence="7" type="ORF">D7I46_06795</name>
</gene>
<evidence type="ECO:0000256" key="5">
    <source>
        <dbReference type="SAM" id="Phobius"/>
    </source>
</evidence>
<dbReference type="OrthoDB" id="9786220at2"/>
<dbReference type="InterPro" id="IPR027705">
    <property type="entry name" value="Flotillin_fam"/>
</dbReference>
<dbReference type="Pfam" id="PF15975">
    <property type="entry name" value="Flot"/>
    <property type="match status" value="1"/>
</dbReference>
<evidence type="ECO:0000313" key="7">
    <source>
        <dbReference type="EMBL" id="AYG00828.1"/>
    </source>
</evidence>
<dbReference type="CDD" id="cd03399">
    <property type="entry name" value="SPFH_flotillin"/>
    <property type="match status" value="1"/>
</dbReference>
<name>A0A387BE60_9LACT</name>
<keyword evidence="4" id="KW-0175">Coiled coil</keyword>
<evidence type="ECO:0000256" key="1">
    <source>
        <dbReference type="ARBA" id="ARBA00004370"/>
    </source>
</evidence>
<protein>
    <submittedName>
        <fullName evidence="7">Flotillin family protein</fullName>
    </submittedName>
</protein>
<organism evidence="7 8">
    <name type="scientific">Lactococcus allomyrinae</name>
    <dbReference type="NCBI Taxonomy" id="2419773"/>
    <lineage>
        <taxon>Bacteria</taxon>
        <taxon>Bacillati</taxon>
        <taxon>Bacillota</taxon>
        <taxon>Bacilli</taxon>
        <taxon>Lactobacillales</taxon>
        <taxon>Streptococcaceae</taxon>
        <taxon>Lactococcus</taxon>
    </lineage>
</organism>
<evidence type="ECO:0000256" key="2">
    <source>
        <dbReference type="ARBA" id="ARBA00007161"/>
    </source>
</evidence>
<accession>A0A387BE60</accession>
<feature type="domain" description="Band 7" evidence="6">
    <location>
        <begin position="24"/>
        <end position="202"/>
    </location>
</feature>
<evidence type="ECO:0000259" key="6">
    <source>
        <dbReference type="SMART" id="SM00244"/>
    </source>
</evidence>
<dbReference type="KEGG" id="lact:D7I46_06795"/>
<evidence type="ECO:0000256" key="4">
    <source>
        <dbReference type="SAM" id="Coils"/>
    </source>
</evidence>
<keyword evidence="3 5" id="KW-0472">Membrane</keyword>
<evidence type="ECO:0000256" key="3">
    <source>
        <dbReference type="ARBA" id="ARBA00023136"/>
    </source>
</evidence>
<dbReference type="SUPFAM" id="SSF117892">
    <property type="entry name" value="Band 7/SPFH domain"/>
    <property type="match status" value="1"/>
</dbReference>
<dbReference type="Proteomes" id="UP000269374">
    <property type="component" value="Chromosome"/>
</dbReference>
<dbReference type="EMBL" id="CP032627">
    <property type="protein sequence ID" value="AYG00828.1"/>
    <property type="molecule type" value="Genomic_DNA"/>
</dbReference>
<evidence type="ECO:0000313" key="8">
    <source>
        <dbReference type="Proteomes" id="UP000269374"/>
    </source>
</evidence>
<dbReference type="GO" id="GO:0072659">
    <property type="term" value="P:protein localization to plasma membrane"/>
    <property type="evidence" value="ECO:0007669"/>
    <property type="project" value="TreeGrafter"/>
</dbReference>
<dbReference type="Pfam" id="PF01145">
    <property type="entry name" value="Band_7"/>
    <property type="match status" value="1"/>
</dbReference>
<dbReference type="SMART" id="SM00244">
    <property type="entry name" value="PHB"/>
    <property type="match status" value="1"/>
</dbReference>
<sequence>MNPLFILGGAAVVVVLIIIAIIVVNYKKSGPQAALIVYGAMLGSKGVNKDTQGNKLKVVRGSGTFVLPGLQSARYLSLQSSALDIQADKVYSKNKIPVTVDATAMIKVGSSLQEIATAAEQFLGKKDAERDGMADRVLKGHLRAIIGTMTVSELIEDRDKFSKEVQAQAATDLAKMGLQVVSFVVNDIRDNQNYIQALGAEEVARVQQNAAVAVAEADKQTRIKKAQADQEAQQAEAESATRIADAQKGKAIQLASFDQEEHIAQADAKTQADIAQAKADQAYAIQEAKSKQETTDAEMQVEIIKRKRATELEQQEVLRAAQEKQATIVAEANAQKEAQIAKAQAEAEEQKIKALAEAEAILAKGKAQSEAIRLNGEAEAEAIEKKAEAMKHMTDAAILNMAMEVLPKVVGSVSENLRAVDSIKIYGGEGSDKIMGMSASGLQKGLDVMKEMGVDIPQLMTDFASRKNTTPIEEKNDGDFTK</sequence>
<dbReference type="AlphaFoldDB" id="A0A387BE60"/>
<comment type="subcellular location">
    <subcellularLocation>
        <location evidence="1">Membrane</location>
    </subcellularLocation>
</comment>
<keyword evidence="5" id="KW-0812">Transmembrane</keyword>
<dbReference type="GO" id="GO:0005886">
    <property type="term" value="C:plasma membrane"/>
    <property type="evidence" value="ECO:0007669"/>
    <property type="project" value="TreeGrafter"/>
</dbReference>
<dbReference type="InterPro" id="IPR036013">
    <property type="entry name" value="Band_7/SPFH_dom_sf"/>
</dbReference>